<dbReference type="Proteomes" id="UP000595437">
    <property type="component" value="Chromosome 5"/>
</dbReference>
<gene>
    <name evidence="2" type="ORF">FKW44_007993</name>
</gene>
<feature type="region of interest" description="Disordered" evidence="1">
    <location>
        <begin position="1"/>
        <end position="25"/>
    </location>
</feature>
<evidence type="ECO:0000256" key="1">
    <source>
        <dbReference type="SAM" id="MobiDB-lite"/>
    </source>
</evidence>
<proteinExistence type="predicted"/>
<dbReference type="AlphaFoldDB" id="A0A7T8QTZ6"/>
<protein>
    <submittedName>
        <fullName evidence="2">Uncharacterized protein</fullName>
    </submittedName>
</protein>
<evidence type="ECO:0000313" key="3">
    <source>
        <dbReference type="Proteomes" id="UP000595437"/>
    </source>
</evidence>
<sequence length="53" mass="5833">MNCLFNDFPVDPDHQPGSEGGSGVNLYTKTLRHLLKEDIKKKSSQDAKKSSLG</sequence>
<reference evidence="3" key="1">
    <citation type="submission" date="2021-01" db="EMBL/GenBank/DDBJ databases">
        <title>Caligus Genome Assembly.</title>
        <authorList>
            <person name="Gallardo-Escarate C."/>
        </authorList>
    </citation>
    <scope>NUCLEOTIDE SEQUENCE [LARGE SCALE GENOMIC DNA]</scope>
</reference>
<dbReference type="EMBL" id="CP045894">
    <property type="protein sequence ID" value="QQP54979.1"/>
    <property type="molecule type" value="Genomic_DNA"/>
</dbReference>
<organism evidence="2 3">
    <name type="scientific">Caligus rogercresseyi</name>
    <name type="common">Sea louse</name>
    <dbReference type="NCBI Taxonomy" id="217165"/>
    <lineage>
        <taxon>Eukaryota</taxon>
        <taxon>Metazoa</taxon>
        <taxon>Ecdysozoa</taxon>
        <taxon>Arthropoda</taxon>
        <taxon>Crustacea</taxon>
        <taxon>Multicrustacea</taxon>
        <taxon>Hexanauplia</taxon>
        <taxon>Copepoda</taxon>
        <taxon>Siphonostomatoida</taxon>
        <taxon>Caligidae</taxon>
        <taxon>Caligus</taxon>
    </lineage>
</organism>
<accession>A0A7T8QTZ6</accession>
<evidence type="ECO:0000313" key="2">
    <source>
        <dbReference type="EMBL" id="QQP54979.1"/>
    </source>
</evidence>
<keyword evidence="3" id="KW-1185">Reference proteome</keyword>
<name>A0A7T8QTZ6_CALRO</name>